<evidence type="ECO:0000313" key="2">
    <source>
        <dbReference type="Proteomes" id="UP001346149"/>
    </source>
</evidence>
<dbReference type="GO" id="GO:0043248">
    <property type="term" value="P:proteasome assembly"/>
    <property type="evidence" value="ECO:0007669"/>
    <property type="project" value="InterPro"/>
</dbReference>
<evidence type="ECO:0008006" key="3">
    <source>
        <dbReference type="Google" id="ProtNLM"/>
    </source>
</evidence>
<dbReference type="InterPro" id="IPR032157">
    <property type="entry name" value="PAC4"/>
</dbReference>
<keyword evidence="2" id="KW-1185">Reference proteome</keyword>
<dbReference type="AlphaFoldDB" id="A0AAN7KPI9"/>
<dbReference type="Pfam" id="PF16093">
    <property type="entry name" value="PAC4"/>
    <property type="match status" value="1"/>
</dbReference>
<dbReference type="PANTHER" id="PTHR33559:SF1">
    <property type="entry name" value="PROTEASOME ASSEMBLY CHAPERONE 4"/>
    <property type="match status" value="1"/>
</dbReference>
<name>A0AAN7KPI9_TRANT</name>
<reference evidence="1 2" key="1">
    <citation type="journal article" date="2023" name="Hortic Res">
        <title>Pangenome of water caltrop reveals structural variations and asymmetric subgenome divergence after allopolyploidization.</title>
        <authorList>
            <person name="Zhang X."/>
            <person name="Chen Y."/>
            <person name="Wang L."/>
            <person name="Yuan Y."/>
            <person name="Fang M."/>
            <person name="Shi L."/>
            <person name="Lu R."/>
            <person name="Comes H.P."/>
            <person name="Ma Y."/>
            <person name="Chen Y."/>
            <person name="Huang G."/>
            <person name="Zhou Y."/>
            <person name="Zheng Z."/>
            <person name="Qiu Y."/>
        </authorList>
    </citation>
    <scope>NUCLEOTIDE SEQUENCE [LARGE SCALE GENOMIC DNA]</scope>
    <source>
        <strain evidence="1">F231</strain>
    </source>
</reference>
<proteinExistence type="predicted"/>
<organism evidence="1 2">
    <name type="scientific">Trapa natans</name>
    <name type="common">Water chestnut</name>
    <dbReference type="NCBI Taxonomy" id="22666"/>
    <lineage>
        <taxon>Eukaryota</taxon>
        <taxon>Viridiplantae</taxon>
        <taxon>Streptophyta</taxon>
        <taxon>Embryophyta</taxon>
        <taxon>Tracheophyta</taxon>
        <taxon>Spermatophyta</taxon>
        <taxon>Magnoliopsida</taxon>
        <taxon>eudicotyledons</taxon>
        <taxon>Gunneridae</taxon>
        <taxon>Pentapetalae</taxon>
        <taxon>rosids</taxon>
        <taxon>malvids</taxon>
        <taxon>Myrtales</taxon>
        <taxon>Lythraceae</taxon>
        <taxon>Trapa</taxon>
    </lineage>
</organism>
<accession>A0AAN7KPI9</accession>
<gene>
    <name evidence="1" type="ORF">SAY86_015040</name>
</gene>
<comment type="caution">
    <text evidence="1">The sequence shown here is derived from an EMBL/GenBank/DDBJ whole genome shotgun (WGS) entry which is preliminary data.</text>
</comment>
<dbReference type="Proteomes" id="UP001346149">
    <property type="component" value="Unassembled WGS sequence"/>
</dbReference>
<evidence type="ECO:0000313" key="1">
    <source>
        <dbReference type="EMBL" id="KAK4767290.1"/>
    </source>
</evidence>
<sequence length="247" mass="26319">MALDGPDVDGLNRALNSAQISGDGEPSADSGRVQITCFSEIVNDVTLQFQIIRLPKQIYAWVGYNSSKLGHLYAAAFTRPNNAVSITSVLGGSSDNTGSGIARRLVLKTGMNIFLACNIPKNSPMIEADAEKILVKKLIDLGYGKPRGDITPGLLFMITLKPYHLSRVRCSSQASSSCTRHSIACEGRSCRSTASTGPVDWTQVIDSALARSCSSGSPATCSRVFGPPVNRDGALHVVYGLVQWNGQ</sequence>
<dbReference type="EMBL" id="JAXQNO010000022">
    <property type="protein sequence ID" value="KAK4767290.1"/>
    <property type="molecule type" value="Genomic_DNA"/>
</dbReference>
<protein>
    <recommendedName>
        <fullName evidence="3">Proteasome assembly chaperone 4</fullName>
    </recommendedName>
</protein>
<dbReference type="PANTHER" id="PTHR33559">
    <property type="entry name" value="PROTEASOME ASSEMBLY CHAPERONE 4"/>
    <property type="match status" value="1"/>
</dbReference>